<feature type="domain" description="Amine oxidase" evidence="2">
    <location>
        <begin position="64"/>
        <end position="327"/>
    </location>
</feature>
<reference evidence="4" key="1">
    <citation type="submission" date="2018-06" db="EMBL/GenBank/DDBJ databases">
        <authorList>
            <person name="Khan S.A."/>
        </authorList>
    </citation>
    <scope>NUCLEOTIDE SEQUENCE [LARGE SCALE GENOMIC DNA]</scope>
    <source>
        <strain evidence="4">DB-1506</strain>
    </source>
</reference>
<accession>A0A327MD60</accession>
<name>A0A327MD60_9PROT</name>
<keyword evidence="1" id="KW-1133">Transmembrane helix</keyword>
<comment type="caution">
    <text evidence="3">The sequence shown here is derived from an EMBL/GenBank/DDBJ whole genome shotgun (WGS) entry which is preliminary data.</text>
</comment>
<dbReference type="GO" id="GO:0016491">
    <property type="term" value="F:oxidoreductase activity"/>
    <property type="evidence" value="ECO:0007669"/>
    <property type="project" value="InterPro"/>
</dbReference>
<evidence type="ECO:0000256" key="1">
    <source>
        <dbReference type="SAM" id="Phobius"/>
    </source>
</evidence>
<dbReference type="OrthoDB" id="7849608at2"/>
<dbReference type="PANTHER" id="PTHR42923">
    <property type="entry name" value="PROTOPORPHYRINOGEN OXIDASE"/>
    <property type="match status" value="1"/>
</dbReference>
<keyword evidence="4" id="KW-1185">Reference proteome</keyword>
<dbReference type="InterPro" id="IPR050464">
    <property type="entry name" value="Zeta_carotene_desat/Oxidored"/>
</dbReference>
<gene>
    <name evidence="3" type="ORF">DOO78_15255</name>
</gene>
<dbReference type="Gene3D" id="3.90.660.20">
    <property type="entry name" value="Protoporphyrinogen oxidase, mitochondrial, domain 2"/>
    <property type="match status" value="1"/>
</dbReference>
<dbReference type="InterPro" id="IPR036188">
    <property type="entry name" value="FAD/NAD-bd_sf"/>
</dbReference>
<keyword evidence="1" id="KW-0472">Membrane</keyword>
<proteinExistence type="predicted"/>
<dbReference type="Pfam" id="PF01593">
    <property type="entry name" value="Amino_oxidase"/>
    <property type="match status" value="2"/>
</dbReference>
<dbReference type="Gene3D" id="3.50.50.60">
    <property type="entry name" value="FAD/NAD(P)-binding domain"/>
    <property type="match status" value="1"/>
</dbReference>
<evidence type="ECO:0000313" key="3">
    <source>
        <dbReference type="EMBL" id="RAI58088.1"/>
    </source>
</evidence>
<dbReference type="Proteomes" id="UP000249065">
    <property type="component" value="Unassembled WGS sequence"/>
</dbReference>
<dbReference type="SUPFAM" id="SSF51905">
    <property type="entry name" value="FAD/NAD(P)-binding domain"/>
    <property type="match status" value="1"/>
</dbReference>
<dbReference type="PANTHER" id="PTHR42923:SF47">
    <property type="entry name" value="BLR3003 PROTEIN"/>
    <property type="match status" value="1"/>
</dbReference>
<dbReference type="AlphaFoldDB" id="A0A327MD60"/>
<protein>
    <submittedName>
        <fullName evidence="3">Phytoene dehydrogenase</fullName>
    </submittedName>
</protein>
<dbReference type="EMBL" id="QLIX01000011">
    <property type="protein sequence ID" value="RAI58088.1"/>
    <property type="molecule type" value="Genomic_DNA"/>
</dbReference>
<organism evidence="3 4">
    <name type="scientific">Roseicella frigidaeris</name>
    <dbReference type="NCBI Taxonomy" id="2230885"/>
    <lineage>
        <taxon>Bacteria</taxon>
        <taxon>Pseudomonadati</taxon>
        <taxon>Pseudomonadota</taxon>
        <taxon>Alphaproteobacteria</taxon>
        <taxon>Acetobacterales</taxon>
        <taxon>Roseomonadaceae</taxon>
        <taxon>Roseicella</taxon>
    </lineage>
</organism>
<sequence>MAGCWTACGRAAGPARGRGRASARARSCAWPGWRSASGGRHDGGPVRRDARRRAMTIHVIGAGVAGLAAALALAEAGRSVALHEAAPVAGGRCRALPDGSDNGTHALLGANQAALGFLARIGAREGWVEPEPAGLPVLDLRDGRAFRVALSPLAWGNPALRPPGLSAGALLALARLALPGRDRAVGPAMAAHPEFHRGFVDPLVIAALNTPSGEASARRLGAVLRRLGGRGATRLLVARAGLGPDLVAPALAALARRGATIRFGARLRRLESAGGRVVGLDFGEDAVALGPGEAAVLATPPWESQRLLPHLETPAAHAPIVNLHFAHPNPGPVRFLGLLEALCQWVLVRPAGVSVTVSAGDAAVREEAATLGPRAWAELRRAALAFGLAGDWPEAPPPCRVVKERRATPRHTPGPALRPPRLPLGNLALAGDWTDPLLPATIEAATRSGEAAARALLAAGQGDG</sequence>
<dbReference type="InterPro" id="IPR002937">
    <property type="entry name" value="Amino_oxidase"/>
</dbReference>
<dbReference type="Gene3D" id="1.10.3110.10">
    <property type="entry name" value="protoporphyrinogen ix oxidase, domain 3"/>
    <property type="match status" value="1"/>
</dbReference>
<keyword evidence="1" id="KW-0812">Transmembrane</keyword>
<feature type="domain" description="Amine oxidase" evidence="2">
    <location>
        <begin position="416"/>
        <end position="457"/>
    </location>
</feature>
<evidence type="ECO:0000259" key="2">
    <source>
        <dbReference type="Pfam" id="PF01593"/>
    </source>
</evidence>
<evidence type="ECO:0000313" key="4">
    <source>
        <dbReference type="Proteomes" id="UP000249065"/>
    </source>
</evidence>
<feature type="transmembrane region" description="Helical" evidence="1">
    <location>
        <begin position="55"/>
        <end position="74"/>
    </location>
</feature>